<name>S7Q7A6_GLOTA</name>
<dbReference type="KEGG" id="gtr:GLOTRDRAFT_93861"/>
<protein>
    <submittedName>
        <fullName evidence="2">Uncharacterized protein</fullName>
    </submittedName>
</protein>
<dbReference type="EMBL" id="KB469302">
    <property type="protein sequence ID" value="EPQ55412.1"/>
    <property type="molecule type" value="Genomic_DNA"/>
</dbReference>
<feature type="compositionally biased region" description="Polar residues" evidence="1">
    <location>
        <begin position="259"/>
        <end position="274"/>
    </location>
</feature>
<feature type="compositionally biased region" description="Basic residues" evidence="1">
    <location>
        <begin position="275"/>
        <end position="286"/>
    </location>
</feature>
<evidence type="ECO:0000313" key="3">
    <source>
        <dbReference type="Proteomes" id="UP000030669"/>
    </source>
</evidence>
<dbReference type="HOGENOM" id="CLU_669123_0_0_1"/>
<gene>
    <name evidence="2" type="ORF">GLOTRDRAFT_93861</name>
</gene>
<dbReference type="Proteomes" id="UP000030669">
    <property type="component" value="Unassembled WGS sequence"/>
</dbReference>
<feature type="compositionally biased region" description="Basic and acidic residues" evidence="1">
    <location>
        <begin position="209"/>
        <end position="219"/>
    </location>
</feature>
<dbReference type="RefSeq" id="XP_007866537.1">
    <property type="nucleotide sequence ID" value="XM_007868346.1"/>
</dbReference>
<feature type="compositionally biased region" description="Polar residues" evidence="1">
    <location>
        <begin position="332"/>
        <end position="357"/>
    </location>
</feature>
<sequence>MTSQRKCSRQTKAVASSSMVSKAKQSSGSSAVIVNTVLSNMGIGTGKSAASNSKTVLAAHEESNAGLRRTSATLLKPNHPVKRKDLSVEGLAAMNISGVYLDQSWDFAMLDEQLRKIFPYLFEHLDTLPALHSSTNEELLQWVLCTQSRSRLSPAPFPFPVGTHAYWNKGSAKASWVIREKAQAAQSKGKRKAHLFPLSPPSVIPSKRPRSETIDKSSDVELDPGSDTAEERDQKRHKGADSCSDGAESESAKSESEDQNSSTASRGSASPHSISRSRCRNVKSKPRPNFDLKFFDLAAGSDDEDSEATSRPAPRPVKQQYGSRSAKKQRSRVATQTVTRQATHGSVRNQLSTSPVSGRSFEEPAVDKSGSSHHSPTSCRLRRHDTVASASSEVDLNIEDPYDQQCSMKYF</sequence>
<dbReference type="OrthoDB" id="2682934at2759"/>
<evidence type="ECO:0000313" key="2">
    <source>
        <dbReference type="EMBL" id="EPQ55412.1"/>
    </source>
</evidence>
<feature type="region of interest" description="Disordered" evidence="1">
    <location>
        <begin position="182"/>
        <end position="288"/>
    </location>
</feature>
<proteinExistence type="predicted"/>
<dbReference type="GeneID" id="19309554"/>
<organism evidence="2 3">
    <name type="scientific">Gloeophyllum trabeum (strain ATCC 11539 / FP-39264 / Madison 617)</name>
    <name type="common">Brown rot fungus</name>
    <dbReference type="NCBI Taxonomy" id="670483"/>
    <lineage>
        <taxon>Eukaryota</taxon>
        <taxon>Fungi</taxon>
        <taxon>Dikarya</taxon>
        <taxon>Basidiomycota</taxon>
        <taxon>Agaricomycotina</taxon>
        <taxon>Agaricomycetes</taxon>
        <taxon>Gloeophyllales</taxon>
        <taxon>Gloeophyllaceae</taxon>
        <taxon>Gloeophyllum</taxon>
    </lineage>
</organism>
<feature type="region of interest" description="Disordered" evidence="1">
    <location>
        <begin position="301"/>
        <end position="392"/>
    </location>
</feature>
<evidence type="ECO:0000256" key="1">
    <source>
        <dbReference type="SAM" id="MobiDB-lite"/>
    </source>
</evidence>
<keyword evidence="3" id="KW-1185">Reference proteome</keyword>
<feature type="region of interest" description="Disordered" evidence="1">
    <location>
        <begin position="1"/>
        <end position="20"/>
    </location>
</feature>
<accession>S7Q7A6</accession>
<dbReference type="AlphaFoldDB" id="S7Q7A6"/>
<reference evidence="2 3" key="1">
    <citation type="journal article" date="2012" name="Science">
        <title>The Paleozoic origin of enzymatic lignin decomposition reconstructed from 31 fungal genomes.</title>
        <authorList>
            <person name="Floudas D."/>
            <person name="Binder M."/>
            <person name="Riley R."/>
            <person name="Barry K."/>
            <person name="Blanchette R.A."/>
            <person name="Henrissat B."/>
            <person name="Martinez A.T."/>
            <person name="Otillar R."/>
            <person name="Spatafora J.W."/>
            <person name="Yadav J.S."/>
            <person name="Aerts A."/>
            <person name="Benoit I."/>
            <person name="Boyd A."/>
            <person name="Carlson A."/>
            <person name="Copeland A."/>
            <person name="Coutinho P.M."/>
            <person name="de Vries R.P."/>
            <person name="Ferreira P."/>
            <person name="Findley K."/>
            <person name="Foster B."/>
            <person name="Gaskell J."/>
            <person name="Glotzer D."/>
            <person name="Gorecki P."/>
            <person name="Heitman J."/>
            <person name="Hesse C."/>
            <person name="Hori C."/>
            <person name="Igarashi K."/>
            <person name="Jurgens J.A."/>
            <person name="Kallen N."/>
            <person name="Kersten P."/>
            <person name="Kohler A."/>
            <person name="Kuees U."/>
            <person name="Kumar T.K.A."/>
            <person name="Kuo A."/>
            <person name="LaButti K."/>
            <person name="Larrondo L.F."/>
            <person name="Lindquist E."/>
            <person name="Ling A."/>
            <person name="Lombard V."/>
            <person name="Lucas S."/>
            <person name="Lundell T."/>
            <person name="Martin R."/>
            <person name="McLaughlin D.J."/>
            <person name="Morgenstern I."/>
            <person name="Morin E."/>
            <person name="Murat C."/>
            <person name="Nagy L.G."/>
            <person name="Nolan M."/>
            <person name="Ohm R.A."/>
            <person name="Patyshakuliyeva A."/>
            <person name="Rokas A."/>
            <person name="Ruiz-Duenas F.J."/>
            <person name="Sabat G."/>
            <person name="Salamov A."/>
            <person name="Samejima M."/>
            <person name="Schmutz J."/>
            <person name="Slot J.C."/>
            <person name="St John F."/>
            <person name="Stenlid J."/>
            <person name="Sun H."/>
            <person name="Sun S."/>
            <person name="Syed K."/>
            <person name="Tsang A."/>
            <person name="Wiebenga A."/>
            <person name="Young D."/>
            <person name="Pisabarro A."/>
            <person name="Eastwood D.C."/>
            <person name="Martin F."/>
            <person name="Cullen D."/>
            <person name="Grigoriev I.V."/>
            <person name="Hibbett D.S."/>
        </authorList>
    </citation>
    <scope>NUCLEOTIDE SEQUENCE [LARGE SCALE GENOMIC DNA]</scope>
    <source>
        <strain evidence="2 3">ATCC 11539</strain>
    </source>
</reference>